<gene>
    <name evidence="1" type="ORF">EVEC_LOCUS11705</name>
</gene>
<name>A0A0N4VNF9_ENTVE</name>
<dbReference type="Proteomes" id="UP000274131">
    <property type="component" value="Unassembled WGS sequence"/>
</dbReference>
<evidence type="ECO:0000313" key="1">
    <source>
        <dbReference type="EMBL" id="VDD96954.1"/>
    </source>
</evidence>
<proteinExistence type="predicted"/>
<dbReference type="EMBL" id="UXUI01012542">
    <property type="protein sequence ID" value="VDD96954.1"/>
    <property type="molecule type" value="Genomic_DNA"/>
</dbReference>
<dbReference type="OrthoDB" id="2015447at2759"/>
<keyword evidence="2" id="KW-1185">Reference proteome</keyword>
<organism evidence="3">
    <name type="scientific">Enterobius vermicularis</name>
    <name type="common">Human pinworm</name>
    <dbReference type="NCBI Taxonomy" id="51028"/>
    <lineage>
        <taxon>Eukaryota</taxon>
        <taxon>Metazoa</taxon>
        <taxon>Ecdysozoa</taxon>
        <taxon>Nematoda</taxon>
        <taxon>Chromadorea</taxon>
        <taxon>Rhabditida</taxon>
        <taxon>Spirurina</taxon>
        <taxon>Oxyuridomorpha</taxon>
        <taxon>Oxyuroidea</taxon>
        <taxon>Oxyuridae</taxon>
        <taxon>Enterobius</taxon>
    </lineage>
</organism>
<dbReference type="AlphaFoldDB" id="A0A0N4VNF9"/>
<dbReference type="STRING" id="51028.A0A0N4VNF9"/>
<accession>A0A0N4VNF9</accession>
<reference evidence="3" key="1">
    <citation type="submission" date="2017-02" db="UniProtKB">
        <authorList>
            <consortium name="WormBaseParasite"/>
        </authorList>
    </citation>
    <scope>IDENTIFICATION</scope>
</reference>
<evidence type="ECO:0000313" key="3">
    <source>
        <dbReference type="WBParaSite" id="EVEC_0001251501-mRNA-1"/>
    </source>
</evidence>
<sequence length="148" mass="17262">MRQFVPQKEESHLFAVHYTTYSVVPKQYSLYLKKQLENYDVKFEDQLFYDYEVIVNCAITNPGILAADGDSRTFKKHRKSFVEVDTKNLHHFLSKGFDTYVIPHTNSVFAGLHETVTDDEALRTEEQNSDLVLNRAVEYQPSLKVRII</sequence>
<dbReference type="Gene3D" id="3.30.9.10">
    <property type="entry name" value="D-Amino Acid Oxidase, subunit A, domain 2"/>
    <property type="match status" value="1"/>
</dbReference>
<reference evidence="1 2" key="2">
    <citation type="submission" date="2018-10" db="EMBL/GenBank/DDBJ databases">
        <authorList>
            <consortium name="Pathogen Informatics"/>
        </authorList>
    </citation>
    <scope>NUCLEOTIDE SEQUENCE [LARGE SCALE GENOMIC DNA]</scope>
</reference>
<dbReference type="Gene3D" id="3.40.50.720">
    <property type="entry name" value="NAD(P)-binding Rossmann-like Domain"/>
    <property type="match status" value="1"/>
</dbReference>
<evidence type="ECO:0000313" key="2">
    <source>
        <dbReference type="Proteomes" id="UP000274131"/>
    </source>
</evidence>
<dbReference type="WBParaSite" id="EVEC_0001251501-mRNA-1">
    <property type="protein sequence ID" value="EVEC_0001251501-mRNA-1"/>
    <property type="gene ID" value="EVEC_0001251501"/>
</dbReference>
<protein>
    <submittedName>
        <fullName evidence="3">DUF2431 domain-containing protein</fullName>
    </submittedName>
</protein>